<gene>
    <name evidence="1" type="ORF">CFP56_040653</name>
</gene>
<evidence type="ECO:0000313" key="1">
    <source>
        <dbReference type="EMBL" id="KAK7819144.1"/>
    </source>
</evidence>
<comment type="caution">
    <text evidence="1">The sequence shown here is derived from an EMBL/GenBank/DDBJ whole genome shotgun (WGS) entry which is preliminary data.</text>
</comment>
<name>A0AAW0IXI7_QUESU</name>
<dbReference type="EMBL" id="PKMF04000796">
    <property type="protein sequence ID" value="KAK7819144.1"/>
    <property type="molecule type" value="Genomic_DNA"/>
</dbReference>
<organism evidence="1 2">
    <name type="scientific">Quercus suber</name>
    <name type="common">Cork oak</name>
    <dbReference type="NCBI Taxonomy" id="58331"/>
    <lineage>
        <taxon>Eukaryota</taxon>
        <taxon>Viridiplantae</taxon>
        <taxon>Streptophyta</taxon>
        <taxon>Embryophyta</taxon>
        <taxon>Tracheophyta</taxon>
        <taxon>Spermatophyta</taxon>
        <taxon>Magnoliopsida</taxon>
        <taxon>eudicotyledons</taxon>
        <taxon>Gunneridae</taxon>
        <taxon>Pentapetalae</taxon>
        <taxon>rosids</taxon>
        <taxon>fabids</taxon>
        <taxon>Fagales</taxon>
        <taxon>Fagaceae</taxon>
        <taxon>Quercus</taxon>
    </lineage>
</organism>
<proteinExistence type="predicted"/>
<sequence>MKRKKKNAVGGFKGEWKHAGPLDTWACTIYFSSPYPNFGGRTTFERTKIPTLGAQSLRYLAQNPFFLVESFSDKDLLHLDPREKCLLKKGFANEFLALELGSILGHLRDFLLSNGTNWTRRVILVSLLRYHSVQALRMGQSQSAHYQKTTFLFEKKPQAQKSRKIRLSETCLNSWCPGERRARLDGVEVGKRGHVWEGRVSTDGVERAEVMANGRFGAAESTISSDSAWFFT</sequence>
<dbReference type="AlphaFoldDB" id="A0AAW0IXI7"/>
<accession>A0AAW0IXI7</accession>
<protein>
    <submittedName>
        <fullName evidence="1">Uncharacterized protein</fullName>
    </submittedName>
</protein>
<keyword evidence="2" id="KW-1185">Reference proteome</keyword>
<reference evidence="1 2" key="1">
    <citation type="journal article" date="2018" name="Sci. Data">
        <title>The draft genome sequence of cork oak.</title>
        <authorList>
            <person name="Ramos A.M."/>
            <person name="Usie A."/>
            <person name="Barbosa P."/>
            <person name="Barros P.M."/>
            <person name="Capote T."/>
            <person name="Chaves I."/>
            <person name="Simoes F."/>
            <person name="Abreu I."/>
            <person name="Carrasquinho I."/>
            <person name="Faro C."/>
            <person name="Guimaraes J.B."/>
            <person name="Mendonca D."/>
            <person name="Nobrega F."/>
            <person name="Rodrigues L."/>
            <person name="Saibo N.J.M."/>
            <person name="Varela M.C."/>
            <person name="Egas C."/>
            <person name="Matos J."/>
            <person name="Miguel C.M."/>
            <person name="Oliveira M.M."/>
            <person name="Ricardo C.P."/>
            <person name="Goncalves S."/>
        </authorList>
    </citation>
    <scope>NUCLEOTIDE SEQUENCE [LARGE SCALE GENOMIC DNA]</scope>
    <source>
        <strain evidence="2">cv. HL8</strain>
    </source>
</reference>
<evidence type="ECO:0000313" key="2">
    <source>
        <dbReference type="Proteomes" id="UP000237347"/>
    </source>
</evidence>
<dbReference type="Proteomes" id="UP000237347">
    <property type="component" value="Unassembled WGS sequence"/>
</dbReference>